<comment type="caution">
    <text evidence="1">The sequence shown here is derived from an EMBL/GenBank/DDBJ whole genome shotgun (WGS) entry which is preliminary data.</text>
</comment>
<dbReference type="EMBL" id="WHUW01000152">
    <property type="protein sequence ID" value="KAF8420757.1"/>
    <property type="molecule type" value="Genomic_DNA"/>
</dbReference>
<protein>
    <submittedName>
        <fullName evidence="1">Uncharacterized protein</fullName>
    </submittedName>
</protein>
<dbReference type="AlphaFoldDB" id="A0AAD4G6A2"/>
<sequence length="65" mass="7397">MRSEQDRTFAKTIQRVHIDEAHNIHTSGLLHHGEDAFRPVYGQLAEFRASLRQSSCLSTGDKRCS</sequence>
<dbReference type="Gene3D" id="3.40.50.300">
    <property type="entry name" value="P-loop containing nucleotide triphosphate hydrolases"/>
    <property type="match status" value="1"/>
</dbReference>
<reference evidence="1" key="2">
    <citation type="journal article" date="2020" name="Nat. Commun.">
        <title>Large-scale genome sequencing of mycorrhizal fungi provides insights into the early evolution of symbiotic traits.</title>
        <authorList>
            <person name="Miyauchi S."/>
            <person name="Kiss E."/>
            <person name="Kuo A."/>
            <person name="Drula E."/>
            <person name="Kohler A."/>
            <person name="Sanchez-Garcia M."/>
            <person name="Morin E."/>
            <person name="Andreopoulos B."/>
            <person name="Barry K.W."/>
            <person name="Bonito G."/>
            <person name="Buee M."/>
            <person name="Carver A."/>
            <person name="Chen C."/>
            <person name="Cichocki N."/>
            <person name="Clum A."/>
            <person name="Culley D."/>
            <person name="Crous P.W."/>
            <person name="Fauchery L."/>
            <person name="Girlanda M."/>
            <person name="Hayes R.D."/>
            <person name="Keri Z."/>
            <person name="LaButti K."/>
            <person name="Lipzen A."/>
            <person name="Lombard V."/>
            <person name="Magnuson J."/>
            <person name="Maillard F."/>
            <person name="Murat C."/>
            <person name="Nolan M."/>
            <person name="Ohm R.A."/>
            <person name="Pangilinan J."/>
            <person name="Pereira M.F."/>
            <person name="Perotto S."/>
            <person name="Peter M."/>
            <person name="Pfister S."/>
            <person name="Riley R."/>
            <person name="Sitrit Y."/>
            <person name="Stielow J.B."/>
            <person name="Szollosi G."/>
            <person name="Zifcakova L."/>
            <person name="Stursova M."/>
            <person name="Spatafora J.W."/>
            <person name="Tedersoo L."/>
            <person name="Vaario L.M."/>
            <person name="Yamada A."/>
            <person name="Yan M."/>
            <person name="Wang P."/>
            <person name="Xu J."/>
            <person name="Bruns T."/>
            <person name="Baldrian P."/>
            <person name="Vilgalys R."/>
            <person name="Dunand C."/>
            <person name="Henrissat B."/>
            <person name="Grigoriev I.V."/>
            <person name="Hibbett D."/>
            <person name="Nagy L.G."/>
            <person name="Martin F.M."/>
        </authorList>
    </citation>
    <scope>NUCLEOTIDE SEQUENCE</scope>
    <source>
        <strain evidence="1">BED1</strain>
    </source>
</reference>
<evidence type="ECO:0000313" key="1">
    <source>
        <dbReference type="EMBL" id="KAF8420757.1"/>
    </source>
</evidence>
<gene>
    <name evidence="1" type="ORF">L210DRAFT_844178</name>
</gene>
<keyword evidence="2" id="KW-1185">Reference proteome</keyword>
<name>A0AAD4G6A2_BOLED</name>
<dbReference type="InterPro" id="IPR027417">
    <property type="entry name" value="P-loop_NTPase"/>
</dbReference>
<proteinExistence type="predicted"/>
<accession>A0AAD4G6A2</accession>
<dbReference type="Proteomes" id="UP001194468">
    <property type="component" value="Unassembled WGS sequence"/>
</dbReference>
<evidence type="ECO:0000313" key="2">
    <source>
        <dbReference type="Proteomes" id="UP001194468"/>
    </source>
</evidence>
<organism evidence="1 2">
    <name type="scientific">Boletus edulis BED1</name>
    <dbReference type="NCBI Taxonomy" id="1328754"/>
    <lineage>
        <taxon>Eukaryota</taxon>
        <taxon>Fungi</taxon>
        <taxon>Dikarya</taxon>
        <taxon>Basidiomycota</taxon>
        <taxon>Agaricomycotina</taxon>
        <taxon>Agaricomycetes</taxon>
        <taxon>Agaricomycetidae</taxon>
        <taxon>Boletales</taxon>
        <taxon>Boletineae</taxon>
        <taxon>Boletaceae</taxon>
        <taxon>Boletoideae</taxon>
        <taxon>Boletus</taxon>
    </lineage>
</organism>
<reference evidence="1" key="1">
    <citation type="submission" date="2019-10" db="EMBL/GenBank/DDBJ databases">
        <authorList>
            <consortium name="DOE Joint Genome Institute"/>
            <person name="Kuo A."/>
            <person name="Miyauchi S."/>
            <person name="Kiss E."/>
            <person name="Drula E."/>
            <person name="Kohler A."/>
            <person name="Sanchez-Garcia M."/>
            <person name="Andreopoulos B."/>
            <person name="Barry K.W."/>
            <person name="Bonito G."/>
            <person name="Buee M."/>
            <person name="Carver A."/>
            <person name="Chen C."/>
            <person name="Cichocki N."/>
            <person name="Clum A."/>
            <person name="Culley D."/>
            <person name="Crous P.W."/>
            <person name="Fauchery L."/>
            <person name="Girlanda M."/>
            <person name="Hayes R."/>
            <person name="Keri Z."/>
            <person name="LaButti K."/>
            <person name="Lipzen A."/>
            <person name="Lombard V."/>
            <person name="Magnuson J."/>
            <person name="Maillard F."/>
            <person name="Morin E."/>
            <person name="Murat C."/>
            <person name="Nolan M."/>
            <person name="Ohm R."/>
            <person name="Pangilinan J."/>
            <person name="Pereira M."/>
            <person name="Perotto S."/>
            <person name="Peter M."/>
            <person name="Riley R."/>
            <person name="Sitrit Y."/>
            <person name="Stielow B."/>
            <person name="Szollosi G."/>
            <person name="Zifcakova L."/>
            <person name="Stursova M."/>
            <person name="Spatafora J.W."/>
            <person name="Tedersoo L."/>
            <person name="Vaario L.-M."/>
            <person name="Yamada A."/>
            <person name="Yan M."/>
            <person name="Wang P."/>
            <person name="Xu J."/>
            <person name="Bruns T."/>
            <person name="Baldrian P."/>
            <person name="Vilgalys R."/>
            <person name="Henrissat B."/>
            <person name="Grigoriev I.V."/>
            <person name="Hibbett D."/>
            <person name="Nagy L.G."/>
            <person name="Martin F.M."/>
        </authorList>
    </citation>
    <scope>NUCLEOTIDE SEQUENCE</scope>
    <source>
        <strain evidence="1">BED1</strain>
    </source>
</reference>